<dbReference type="EMBL" id="JAEHFY010000008">
    <property type="protein sequence ID" value="MBK0382668.1"/>
    <property type="molecule type" value="Genomic_DNA"/>
</dbReference>
<gene>
    <name evidence="1" type="ORF">I5M32_06805</name>
</gene>
<keyword evidence="2" id="KW-1185">Reference proteome</keyword>
<accession>A0ABS1BIF4</accession>
<evidence type="ECO:0000313" key="1">
    <source>
        <dbReference type="EMBL" id="MBK0382668.1"/>
    </source>
</evidence>
<reference evidence="1 2" key="1">
    <citation type="submission" date="2020-12" db="EMBL/GenBank/DDBJ databases">
        <title>Bacterial novel species Pedobacter sp. SD-b isolated from soil.</title>
        <authorList>
            <person name="Jung H.-Y."/>
        </authorList>
    </citation>
    <scope>NUCLEOTIDE SEQUENCE [LARGE SCALE GENOMIC DNA]</scope>
    <source>
        <strain evidence="1 2">SD-b</strain>
    </source>
</reference>
<name>A0ABS1BIF4_9SPHI</name>
<comment type="caution">
    <text evidence="1">The sequence shown here is derived from an EMBL/GenBank/DDBJ whole genome shotgun (WGS) entry which is preliminary data.</text>
</comment>
<proteinExistence type="predicted"/>
<dbReference type="Proteomes" id="UP000660024">
    <property type="component" value="Unassembled WGS sequence"/>
</dbReference>
<organism evidence="1 2">
    <name type="scientific">Pedobacter segetis</name>
    <dbReference type="NCBI Taxonomy" id="2793069"/>
    <lineage>
        <taxon>Bacteria</taxon>
        <taxon>Pseudomonadati</taxon>
        <taxon>Bacteroidota</taxon>
        <taxon>Sphingobacteriia</taxon>
        <taxon>Sphingobacteriales</taxon>
        <taxon>Sphingobacteriaceae</taxon>
        <taxon>Pedobacter</taxon>
    </lineage>
</organism>
<sequence length="190" mass="21015">MKIRFYLLKPVILFFFFLGFNSSYGQTVDQKSGYVFVGLDINVATLSSATSIKTLMGVNFGYNKKIANHLYAGPQINAVFIKSPVNKGARLSLFAGPSTEMEIKRIGKNPLTASQSLSNRLSWVFPLNPKSSDFTYTDCFSVSTSLSNDEFFGFNKTSVDIGIDFQGYDIGFYNGLSRMISISSGTRTSF</sequence>
<dbReference type="RefSeq" id="WP_200585448.1">
    <property type="nucleotide sequence ID" value="NZ_JAEHFY010000008.1"/>
</dbReference>
<evidence type="ECO:0000313" key="2">
    <source>
        <dbReference type="Proteomes" id="UP000660024"/>
    </source>
</evidence>
<protein>
    <recommendedName>
        <fullName evidence="3">Outer membrane protein beta-barrel family protein</fullName>
    </recommendedName>
</protein>
<evidence type="ECO:0008006" key="3">
    <source>
        <dbReference type="Google" id="ProtNLM"/>
    </source>
</evidence>